<dbReference type="InterPro" id="IPR009003">
    <property type="entry name" value="Peptidase_S1_PA"/>
</dbReference>
<dbReference type="PROSITE" id="PS50106">
    <property type="entry name" value="PDZ"/>
    <property type="match status" value="1"/>
</dbReference>
<feature type="region of interest" description="Disordered" evidence="3">
    <location>
        <begin position="36"/>
        <end position="73"/>
    </location>
</feature>
<dbReference type="SUPFAM" id="SSF50494">
    <property type="entry name" value="Trypsin-like serine proteases"/>
    <property type="match status" value="1"/>
</dbReference>
<dbReference type="InterPro" id="IPR036034">
    <property type="entry name" value="PDZ_sf"/>
</dbReference>
<gene>
    <name evidence="5" type="ordered locus">Rcas_1750</name>
</gene>
<dbReference type="Proteomes" id="UP000000263">
    <property type="component" value="Chromosome"/>
</dbReference>
<dbReference type="STRING" id="383372.Rcas_1750"/>
<dbReference type="InterPro" id="IPR001940">
    <property type="entry name" value="Peptidase_S1C"/>
</dbReference>
<dbReference type="Gene3D" id="2.30.42.10">
    <property type="match status" value="1"/>
</dbReference>
<dbReference type="PANTHER" id="PTHR43343:SF3">
    <property type="entry name" value="PROTEASE DO-LIKE 8, CHLOROPLASTIC"/>
    <property type="match status" value="1"/>
</dbReference>
<dbReference type="InterPro" id="IPR001478">
    <property type="entry name" value="PDZ"/>
</dbReference>
<feature type="domain" description="PDZ" evidence="4">
    <location>
        <begin position="293"/>
        <end position="361"/>
    </location>
</feature>
<dbReference type="Pfam" id="PF13180">
    <property type="entry name" value="PDZ_2"/>
    <property type="match status" value="1"/>
</dbReference>
<evidence type="ECO:0000256" key="3">
    <source>
        <dbReference type="SAM" id="MobiDB-lite"/>
    </source>
</evidence>
<dbReference type="InterPro" id="IPR051201">
    <property type="entry name" value="Chloro_Bact_Ser_Proteases"/>
</dbReference>
<evidence type="ECO:0000256" key="2">
    <source>
        <dbReference type="ARBA" id="ARBA00022801"/>
    </source>
</evidence>
<dbReference type="OrthoDB" id="9758917at2"/>
<organism evidence="5 6">
    <name type="scientific">Roseiflexus castenholzii (strain DSM 13941 / HLO8)</name>
    <dbReference type="NCBI Taxonomy" id="383372"/>
    <lineage>
        <taxon>Bacteria</taxon>
        <taxon>Bacillati</taxon>
        <taxon>Chloroflexota</taxon>
        <taxon>Chloroflexia</taxon>
        <taxon>Chloroflexales</taxon>
        <taxon>Roseiflexineae</taxon>
        <taxon>Roseiflexaceae</taxon>
        <taxon>Roseiflexus</taxon>
    </lineage>
</organism>
<dbReference type="SMART" id="SM00228">
    <property type="entry name" value="PDZ"/>
    <property type="match status" value="1"/>
</dbReference>
<keyword evidence="2" id="KW-0378">Hydrolase</keyword>
<dbReference type="KEGG" id="rca:Rcas_1750"/>
<dbReference type="Pfam" id="PF13365">
    <property type="entry name" value="Trypsin_2"/>
    <property type="match status" value="1"/>
</dbReference>
<dbReference type="PANTHER" id="PTHR43343">
    <property type="entry name" value="PEPTIDASE S12"/>
    <property type="match status" value="1"/>
</dbReference>
<dbReference type="GO" id="GO:0032440">
    <property type="term" value="F:2-alkenal reductase [NAD(P)H] activity"/>
    <property type="evidence" value="ECO:0007669"/>
    <property type="project" value="UniProtKB-EC"/>
</dbReference>
<evidence type="ECO:0000259" key="4">
    <source>
        <dbReference type="PROSITE" id="PS50106"/>
    </source>
</evidence>
<dbReference type="EMBL" id="CP000804">
    <property type="protein sequence ID" value="ABU57842.1"/>
    <property type="molecule type" value="Genomic_DNA"/>
</dbReference>
<dbReference type="eggNOG" id="COG0265">
    <property type="taxonomic scope" value="Bacteria"/>
</dbReference>
<dbReference type="RefSeq" id="WP_012120268.1">
    <property type="nucleotide sequence ID" value="NC_009767.1"/>
</dbReference>
<accession>A7NK22</accession>
<evidence type="ECO:0000313" key="5">
    <source>
        <dbReference type="EMBL" id="ABU57842.1"/>
    </source>
</evidence>
<name>A7NK22_ROSCS</name>
<dbReference type="GO" id="GO:0004252">
    <property type="term" value="F:serine-type endopeptidase activity"/>
    <property type="evidence" value="ECO:0007669"/>
    <property type="project" value="InterPro"/>
</dbReference>
<dbReference type="CDD" id="cd06779">
    <property type="entry name" value="cpPDZ_Deg_HtrA-like"/>
    <property type="match status" value="1"/>
</dbReference>
<dbReference type="PRINTS" id="PR00834">
    <property type="entry name" value="PROTEASES2C"/>
</dbReference>
<protein>
    <submittedName>
        <fullName evidence="5">2-alkenal reductase</fullName>
        <ecNumber evidence="5">1.3.1.74</ecNumber>
    </submittedName>
</protein>
<feature type="compositionally biased region" description="Low complexity" evidence="3">
    <location>
        <begin position="47"/>
        <end position="59"/>
    </location>
</feature>
<dbReference type="GO" id="GO:0006508">
    <property type="term" value="P:proteolysis"/>
    <property type="evidence" value="ECO:0007669"/>
    <property type="project" value="UniProtKB-KW"/>
</dbReference>
<evidence type="ECO:0000256" key="1">
    <source>
        <dbReference type="ARBA" id="ARBA00022670"/>
    </source>
</evidence>
<keyword evidence="1" id="KW-0645">Protease</keyword>
<proteinExistence type="predicted"/>
<dbReference type="AlphaFoldDB" id="A7NK22"/>
<dbReference type="EC" id="1.3.1.74" evidence="5"/>
<keyword evidence="6" id="KW-1185">Reference proteome</keyword>
<dbReference type="Gene3D" id="2.40.10.120">
    <property type="match status" value="1"/>
</dbReference>
<sequence length="418" mass="43254">MRASLIFAALVTMLVLPMGCTLPSVDLPRPVATEQTTAPTAAVQAEATRAPITPSAPTTTPAPLPAQAPLPTLPPELTNPLEAEQAALTALYRQVNPAVVSIEVVADHPPVGGAPFTVPTSQGSGFLFDDQGHIVTNNHVVENGAKFQVRFSDGTVVMARLVGSDPGSDLAVLKVDALPPGAAPLPLADSRTVEVGQRAIAIGNPFGLRNTLTVGVVSGIGRSLSGPASNSGGRFRIPNIIQTDAAINPGNSGGPLLNIYGEVIGVNTAISSGSGAFEGVGYAVPSNAVSRVVPALIRDGRYDHPWMGIGMRDVDPLLADSLNLPARQGVLITEVVPDSPAARAGLRSGTQIVSVGGRELRIGGDIIIAINGQPVRDSDELVSYLELETSVGDTVMMTVQRGDRQEQITMTLGARPRE</sequence>
<evidence type="ECO:0000313" key="6">
    <source>
        <dbReference type="Proteomes" id="UP000000263"/>
    </source>
</evidence>
<feature type="compositionally biased region" description="Pro residues" evidence="3">
    <location>
        <begin position="60"/>
        <end position="73"/>
    </location>
</feature>
<reference evidence="5 6" key="1">
    <citation type="submission" date="2007-08" db="EMBL/GenBank/DDBJ databases">
        <title>Complete sequence of Roseiflexus castenholzii DSM 13941.</title>
        <authorList>
            <consortium name="US DOE Joint Genome Institute"/>
            <person name="Copeland A."/>
            <person name="Lucas S."/>
            <person name="Lapidus A."/>
            <person name="Barry K."/>
            <person name="Glavina del Rio T."/>
            <person name="Dalin E."/>
            <person name="Tice H."/>
            <person name="Pitluck S."/>
            <person name="Thompson L.S."/>
            <person name="Brettin T."/>
            <person name="Bruce D."/>
            <person name="Detter J.C."/>
            <person name="Han C."/>
            <person name="Tapia R."/>
            <person name="Schmutz J."/>
            <person name="Larimer F."/>
            <person name="Land M."/>
            <person name="Hauser L."/>
            <person name="Kyrpides N."/>
            <person name="Mikhailova N."/>
            <person name="Bryant D.A."/>
            <person name="Hanada S."/>
            <person name="Tsukatani Y."/>
            <person name="Richardson P."/>
        </authorList>
    </citation>
    <scope>NUCLEOTIDE SEQUENCE [LARGE SCALE GENOMIC DNA]</scope>
    <source>
        <strain evidence="6">DSM 13941 / HLO8</strain>
    </source>
</reference>
<dbReference type="HOGENOM" id="CLU_020120_2_0_0"/>
<keyword evidence="5" id="KW-0560">Oxidoreductase</keyword>
<dbReference type="SUPFAM" id="SSF50156">
    <property type="entry name" value="PDZ domain-like"/>
    <property type="match status" value="2"/>
</dbReference>